<accession>A0AAV7T9W4</accession>
<organism evidence="1 2">
    <name type="scientific">Pleurodeles waltl</name>
    <name type="common">Iberian ribbed newt</name>
    <dbReference type="NCBI Taxonomy" id="8319"/>
    <lineage>
        <taxon>Eukaryota</taxon>
        <taxon>Metazoa</taxon>
        <taxon>Chordata</taxon>
        <taxon>Craniata</taxon>
        <taxon>Vertebrata</taxon>
        <taxon>Euteleostomi</taxon>
        <taxon>Amphibia</taxon>
        <taxon>Batrachia</taxon>
        <taxon>Caudata</taxon>
        <taxon>Salamandroidea</taxon>
        <taxon>Salamandridae</taxon>
        <taxon>Pleurodelinae</taxon>
        <taxon>Pleurodeles</taxon>
    </lineage>
</organism>
<gene>
    <name evidence="1" type="ORF">NDU88_004932</name>
</gene>
<keyword evidence="2" id="KW-1185">Reference proteome</keyword>
<evidence type="ECO:0000313" key="2">
    <source>
        <dbReference type="Proteomes" id="UP001066276"/>
    </source>
</evidence>
<reference evidence="1" key="1">
    <citation type="journal article" date="2022" name="bioRxiv">
        <title>Sequencing and chromosome-scale assembly of the giantPleurodeles waltlgenome.</title>
        <authorList>
            <person name="Brown T."/>
            <person name="Elewa A."/>
            <person name="Iarovenko S."/>
            <person name="Subramanian E."/>
            <person name="Araus A.J."/>
            <person name="Petzold A."/>
            <person name="Susuki M."/>
            <person name="Suzuki K.-i.T."/>
            <person name="Hayashi T."/>
            <person name="Toyoda A."/>
            <person name="Oliveira C."/>
            <person name="Osipova E."/>
            <person name="Leigh N.D."/>
            <person name="Simon A."/>
            <person name="Yun M.H."/>
        </authorList>
    </citation>
    <scope>NUCLEOTIDE SEQUENCE</scope>
    <source>
        <strain evidence="1">20211129_DDA</strain>
        <tissue evidence="1">Liver</tissue>
    </source>
</reference>
<dbReference type="AlphaFoldDB" id="A0AAV7T9W4"/>
<protein>
    <submittedName>
        <fullName evidence="1">Uncharacterized protein</fullName>
    </submittedName>
</protein>
<proteinExistence type="predicted"/>
<comment type="caution">
    <text evidence="1">The sequence shown here is derived from an EMBL/GenBank/DDBJ whole genome shotgun (WGS) entry which is preliminary data.</text>
</comment>
<dbReference type="EMBL" id="JANPWB010000007">
    <property type="protein sequence ID" value="KAJ1173091.1"/>
    <property type="molecule type" value="Genomic_DNA"/>
</dbReference>
<name>A0AAV7T9W4_PLEWA</name>
<dbReference type="Proteomes" id="UP001066276">
    <property type="component" value="Chromosome 4_1"/>
</dbReference>
<evidence type="ECO:0000313" key="1">
    <source>
        <dbReference type="EMBL" id="KAJ1173091.1"/>
    </source>
</evidence>
<sequence length="104" mass="11392">MDGCLAANPDKRARALSNVSWPSLPRAYSRPGPCSPPLAEVEKGWSQDWQWCCVVGVLAALERPLPMRRERLLLLGLGRPDHVLELNVAATNVARAVRSCSEST</sequence>